<dbReference type="GO" id="GO:0015969">
    <property type="term" value="P:guanosine tetraphosphate metabolic process"/>
    <property type="evidence" value="ECO:0007669"/>
    <property type="project" value="InterPro"/>
</dbReference>
<feature type="non-terminal residue" evidence="6">
    <location>
        <position position="825"/>
    </location>
</feature>
<evidence type="ECO:0000259" key="5">
    <source>
        <dbReference type="SMART" id="SM00954"/>
    </source>
</evidence>
<dbReference type="Pfam" id="PF24500">
    <property type="entry name" value="DUF7589"/>
    <property type="match status" value="1"/>
</dbReference>
<evidence type="ECO:0000313" key="6">
    <source>
        <dbReference type="EMBL" id="JAT69323.1"/>
    </source>
</evidence>
<dbReference type="SMART" id="SM00954">
    <property type="entry name" value="RelA_SpoT"/>
    <property type="match status" value="1"/>
</dbReference>
<dbReference type="Pfam" id="PF04607">
    <property type="entry name" value="RelA_SpoT"/>
    <property type="match status" value="1"/>
</dbReference>
<dbReference type="InterPro" id="IPR043519">
    <property type="entry name" value="NT_sf"/>
</dbReference>
<feature type="compositionally biased region" description="Polar residues" evidence="2">
    <location>
        <begin position="695"/>
        <end position="705"/>
    </location>
</feature>
<dbReference type="GO" id="GO:0009507">
    <property type="term" value="C:chloroplast"/>
    <property type="evidence" value="ECO:0007669"/>
    <property type="project" value="TreeGrafter"/>
</dbReference>
<dbReference type="CDD" id="cd00077">
    <property type="entry name" value="HDc"/>
    <property type="match status" value="1"/>
</dbReference>
<dbReference type="AlphaFoldDB" id="A0A1D1ZRI7"/>
<dbReference type="EMBL" id="GDKF01009299">
    <property type="protein sequence ID" value="JAT69323.1"/>
    <property type="molecule type" value="Transcribed_RNA"/>
</dbReference>
<dbReference type="FunFam" id="1.10.3210.10:FF:000001">
    <property type="entry name" value="GTP pyrophosphokinase RelA"/>
    <property type="match status" value="1"/>
</dbReference>
<keyword evidence="3" id="KW-1133">Transmembrane helix</keyword>
<evidence type="ECO:0000256" key="3">
    <source>
        <dbReference type="SAM" id="Phobius"/>
    </source>
</evidence>
<dbReference type="PANTHER" id="PTHR21262">
    <property type="entry name" value="GUANOSINE-3',5'-BIS DIPHOSPHATE 3'-PYROPHOSPHOHYDROLASE"/>
    <property type="match status" value="1"/>
</dbReference>
<feature type="domain" description="HD/PDEase" evidence="4">
    <location>
        <begin position="148"/>
        <end position="277"/>
    </location>
</feature>
<feature type="transmembrane region" description="Helical" evidence="3">
    <location>
        <begin position="65"/>
        <end position="88"/>
    </location>
</feature>
<name>A0A1D1ZRI7_AUXPR</name>
<dbReference type="InterPro" id="IPR056011">
    <property type="entry name" value="DUF7589"/>
</dbReference>
<dbReference type="CDD" id="cd05399">
    <property type="entry name" value="NT_Rel-Spo_like"/>
    <property type="match status" value="1"/>
</dbReference>
<dbReference type="Gene3D" id="1.10.3210.10">
    <property type="entry name" value="Hypothetical protein af1432"/>
    <property type="match status" value="1"/>
</dbReference>
<proteinExistence type="inferred from homology"/>
<organism evidence="6">
    <name type="scientific">Auxenochlorella protothecoides</name>
    <name type="common">Green microalga</name>
    <name type="synonym">Chlorella protothecoides</name>
    <dbReference type="NCBI Taxonomy" id="3075"/>
    <lineage>
        <taxon>Eukaryota</taxon>
        <taxon>Viridiplantae</taxon>
        <taxon>Chlorophyta</taxon>
        <taxon>core chlorophytes</taxon>
        <taxon>Trebouxiophyceae</taxon>
        <taxon>Chlorellales</taxon>
        <taxon>Chlorellaceae</taxon>
        <taxon>Auxenochlorella</taxon>
    </lineage>
</organism>
<dbReference type="Gene3D" id="3.30.460.10">
    <property type="entry name" value="Beta Polymerase, domain 2"/>
    <property type="match status" value="1"/>
</dbReference>
<evidence type="ECO:0000256" key="2">
    <source>
        <dbReference type="SAM" id="MobiDB-lite"/>
    </source>
</evidence>
<comment type="similarity">
    <text evidence="1">Belongs to the RelA/SpoT family.</text>
</comment>
<evidence type="ECO:0000259" key="4">
    <source>
        <dbReference type="SMART" id="SM00471"/>
    </source>
</evidence>
<feature type="region of interest" description="Disordered" evidence="2">
    <location>
        <begin position="688"/>
        <end position="711"/>
    </location>
</feature>
<dbReference type="InterPro" id="IPR007685">
    <property type="entry name" value="RelA_SpoT"/>
</dbReference>
<dbReference type="SMART" id="SM00471">
    <property type="entry name" value="HDc"/>
    <property type="match status" value="1"/>
</dbReference>
<protein>
    <submittedName>
        <fullName evidence="6">Uncharacterized protein</fullName>
    </submittedName>
</protein>
<feature type="region of interest" description="Disordered" evidence="2">
    <location>
        <begin position="337"/>
        <end position="372"/>
    </location>
</feature>
<sequence>MSPLCVHAGRETLPPWPEKGSCAGRAWGRHVCRALPLIAEHSRLIAQVSEVSTETMQHAKHSVNVILGSMATLITAAAAAGVGGTIALNSKPRMLAERREERRGGGHVKFPELLYGVDVSDSRLLNRPRFQAAAELAAEAHAGQVRKTREPYITHCIETARIMEALLCPSEPDARAEDGVAAAVLHDVIDDTSMTLSDIQGVAGPKVASIVSMVSQLSATHQLVRRRLRLSAKAASYEESAALRRMILTMVAEPLVILVKLSDRLHNMRTVYALSPDKQRAVAQETLRVWCTLAERLGLFAIKGELEDLCFAVLQPLDFSAVQESLGAAWAPLDARRDALSPDQDPSQTRRRPVAGTRTPSPMPWLSPTQRQTMSRIESVLPFDASTLNMSCLQQRPGVGHALEVLQACARQVLQEMETEGTALGLEVVVEGRVKSLYSTYKKMVRKGVPLEQVLDARALRLIVDDMEGSREDEAIAVCYRLQALVHRLWKRVPGEDDDYISQPKPSGYQSLHTAVRGPEGVAMEVQIRTSTMHSQAEYGSTAAHWVYKESPSAALSAFSCGPSPASLRPGHPVLQIGGDGTLRDAVVTAVEEPGGMRLLVAVSITRRAFKTDSVVVASTQEYSRLLRRVERRGFFAPGHGDLQIKLERYSLCSDGKYHCLDRYGHKLSSTIVPLHWKGPLPGTAYLPPAEVGEASSNPGETTSGPEAIPSKPVLVEGGEAADTAFVASRVHLLRCMLEWGGDLSRPPGSIDVAPAPVQPVVNPMVVIVVWPGGDILHRPRGTTAGGICVWSGWALIWWWLPAGPAEAVSAGDKVPPALPRPPMP</sequence>
<dbReference type="SUPFAM" id="SSF81301">
    <property type="entry name" value="Nucleotidyltransferase"/>
    <property type="match status" value="1"/>
</dbReference>
<reference evidence="6" key="1">
    <citation type="submission" date="2015-08" db="EMBL/GenBank/DDBJ databases">
        <authorList>
            <person name="Babu N.S."/>
            <person name="Beckwith C.J."/>
            <person name="Beseler K.G."/>
            <person name="Brison A."/>
            <person name="Carone J.V."/>
            <person name="Caskin T.P."/>
            <person name="Diamond M."/>
            <person name="Durham M.E."/>
            <person name="Foxe J.M."/>
            <person name="Go M."/>
            <person name="Henderson B.A."/>
            <person name="Jones I.B."/>
            <person name="McGettigan J.A."/>
            <person name="Micheletti S.J."/>
            <person name="Nasrallah M.E."/>
            <person name="Ortiz D."/>
            <person name="Piller C.R."/>
            <person name="Privatt S.R."/>
            <person name="Schneider S.L."/>
            <person name="Sharp S."/>
            <person name="Smith T.C."/>
            <person name="Stanton J.D."/>
            <person name="Ullery H.E."/>
            <person name="Wilson R.J."/>
            <person name="Serrano M.G."/>
            <person name="Buck G."/>
            <person name="Lee V."/>
            <person name="Wang Y."/>
            <person name="Carvalho R."/>
            <person name="Voegtly L."/>
            <person name="Shi R."/>
            <person name="Duckworth R."/>
            <person name="Johnson A."/>
            <person name="Loviza R."/>
            <person name="Walstead R."/>
            <person name="Shah Z."/>
            <person name="Kiflezghi M."/>
            <person name="Wade K."/>
            <person name="Ball S.L."/>
            <person name="Bradley K.W."/>
            <person name="Asai D.J."/>
            <person name="Bowman C.A."/>
            <person name="Russell D.A."/>
            <person name="Pope W.H."/>
            <person name="Jacobs-Sera D."/>
            <person name="Hendrix R.W."/>
            <person name="Hatfull G.F."/>
        </authorList>
    </citation>
    <scope>NUCLEOTIDE SEQUENCE</scope>
</reference>
<dbReference type="Pfam" id="PF13328">
    <property type="entry name" value="HD_4"/>
    <property type="match status" value="1"/>
</dbReference>
<keyword evidence="3" id="KW-0472">Membrane</keyword>
<dbReference type="SUPFAM" id="SSF109604">
    <property type="entry name" value="HD-domain/PDEase-like"/>
    <property type="match status" value="1"/>
</dbReference>
<feature type="domain" description="RelA/SpoT" evidence="5">
    <location>
        <begin position="432"/>
        <end position="552"/>
    </location>
</feature>
<evidence type="ECO:0000256" key="1">
    <source>
        <dbReference type="ARBA" id="ARBA00007476"/>
    </source>
</evidence>
<gene>
    <name evidence="6" type="ORF">g.53187</name>
</gene>
<dbReference type="InterPro" id="IPR003607">
    <property type="entry name" value="HD/PDEase_dom"/>
</dbReference>
<accession>A0A1D1ZRI7</accession>
<dbReference type="PANTHER" id="PTHR21262:SF31">
    <property type="entry name" value="GTP PYROPHOSPHOKINASE"/>
    <property type="match status" value="1"/>
</dbReference>
<keyword evidence="3" id="KW-0812">Transmembrane</keyword>